<dbReference type="AlphaFoldDB" id="A0A6C0ENP1"/>
<accession>A0A6C0ENP1</accession>
<protein>
    <recommendedName>
        <fullName evidence="2">GDP-fucose protein O-fucosyltransferase</fullName>
    </recommendedName>
</protein>
<dbReference type="EMBL" id="MN738866">
    <property type="protein sequence ID" value="QHT28965.1"/>
    <property type="molecule type" value="Genomic_DNA"/>
</dbReference>
<dbReference type="Gene3D" id="3.40.50.11350">
    <property type="match status" value="1"/>
</dbReference>
<sequence length="250" mass="29541">MEDYINNFKKFDKIIVYDFGLGEGGIGDYLKFFMIILTECMSNNMQIYQKINNIEIEKYIKFKYDFFNITEDEISKLKNVTIKKPHHYDNKDTYNGNISLNEVFIFDTIVKLNVKNILHSLPTNYISIHLRMGDKFLETDKKYVLSKDKDDERKYSEENMYNFIEDNKNKNIIFFSDNNNYKLNIKNKYKHIIITEAHVGHTSLCNTTNKQVLDTITEFYVLSNSQLIYSASDSGFSNMASKFNNVKHIF</sequence>
<reference evidence="1" key="1">
    <citation type="journal article" date="2020" name="Nature">
        <title>Giant virus diversity and host interactions through global metagenomics.</title>
        <authorList>
            <person name="Schulz F."/>
            <person name="Roux S."/>
            <person name="Paez-Espino D."/>
            <person name="Jungbluth S."/>
            <person name="Walsh D.A."/>
            <person name="Denef V.J."/>
            <person name="McMahon K.D."/>
            <person name="Konstantinidis K.T."/>
            <person name="Eloe-Fadrosh E.A."/>
            <person name="Kyrpides N.C."/>
            <person name="Woyke T."/>
        </authorList>
    </citation>
    <scope>NUCLEOTIDE SEQUENCE</scope>
    <source>
        <strain evidence="1">GVMAG-M-3300001351-8</strain>
    </source>
</reference>
<organism evidence="1">
    <name type="scientific">viral metagenome</name>
    <dbReference type="NCBI Taxonomy" id="1070528"/>
    <lineage>
        <taxon>unclassified sequences</taxon>
        <taxon>metagenomes</taxon>
        <taxon>organismal metagenomes</taxon>
    </lineage>
</organism>
<evidence type="ECO:0008006" key="2">
    <source>
        <dbReference type="Google" id="ProtNLM"/>
    </source>
</evidence>
<evidence type="ECO:0000313" key="1">
    <source>
        <dbReference type="EMBL" id="QHT28965.1"/>
    </source>
</evidence>
<name>A0A6C0ENP1_9ZZZZ</name>
<proteinExistence type="predicted"/>